<dbReference type="InterPro" id="IPR036779">
    <property type="entry name" value="LysM_dom_sf"/>
</dbReference>
<protein>
    <recommendedName>
        <fullName evidence="2">LysM domain-containing protein</fullName>
    </recommendedName>
</protein>
<keyword evidence="1" id="KW-0812">Transmembrane</keyword>
<accession>A0A2P5WAZ2</accession>
<dbReference type="Pfam" id="PF01476">
    <property type="entry name" value="LysM"/>
    <property type="match status" value="1"/>
</dbReference>
<proteinExistence type="predicted"/>
<dbReference type="EMBL" id="KZ668334">
    <property type="protein sequence ID" value="PPR88250.1"/>
    <property type="molecule type" value="Genomic_DNA"/>
</dbReference>
<evidence type="ECO:0000313" key="3">
    <source>
        <dbReference type="EMBL" id="PPR88250.1"/>
    </source>
</evidence>
<organism evidence="3 4">
    <name type="scientific">Gossypium barbadense</name>
    <name type="common">Sea Island cotton</name>
    <name type="synonym">Hibiscus barbadensis</name>
    <dbReference type="NCBI Taxonomy" id="3634"/>
    <lineage>
        <taxon>Eukaryota</taxon>
        <taxon>Viridiplantae</taxon>
        <taxon>Streptophyta</taxon>
        <taxon>Embryophyta</taxon>
        <taxon>Tracheophyta</taxon>
        <taxon>Spermatophyta</taxon>
        <taxon>Magnoliopsida</taxon>
        <taxon>eudicotyledons</taxon>
        <taxon>Gunneridae</taxon>
        <taxon>Pentapetalae</taxon>
        <taxon>rosids</taxon>
        <taxon>malvids</taxon>
        <taxon>Malvales</taxon>
        <taxon>Malvaceae</taxon>
        <taxon>Malvoideae</taxon>
        <taxon>Gossypium</taxon>
    </lineage>
</organism>
<feature type="domain" description="LysM" evidence="2">
    <location>
        <begin position="81"/>
        <end position="106"/>
    </location>
</feature>
<evidence type="ECO:0000259" key="2">
    <source>
        <dbReference type="Pfam" id="PF01476"/>
    </source>
</evidence>
<gene>
    <name evidence="3" type="ORF">GOBAR_AA32436</name>
</gene>
<sequence>MSSPRAASNDDDKHSGNSKEAAVAKTAGFIVFSGIAMSILKTLNPFNKERNATAVPQQPVEAGGYTEQRSPEYSQRVIDIVSIDAIKEANGLTGDTIYAGKKLIIP</sequence>
<keyword evidence="1" id="KW-1133">Transmembrane helix</keyword>
<feature type="transmembrane region" description="Helical" evidence="1">
    <location>
        <begin position="22"/>
        <end position="40"/>
    </location>
</feature>
<name>A0A2P5WAZ2_GOSBA</name>
<dbReference type="Proteomes" id="UP000239757">
    <property type="component" value="Unassembled WGS sequence"/>
</dbReference>
<evidence type="ECO:0000313" key="4">
    <source>
        <dbReference type="Proteomes" id="UP000239757"/>
    </source>
</evidence>
<reference evidence="3 4" key="1">
    <citation type="submission" date="2015-01" db="EMBL/GenBank/DDBJ databases">
        <title>Genome of allotetraploid Gossypium barbadense reveals genomic plasticity and fiber elongation in cotton evolution.</title>
        <authorList>
            <person name="Chen X."/>
            <person name="Liu X."/>
            <person name="Zhao B."/>
            <person name="Zheng H."/>
            <person name="Hu Y."/>
            <person name="Lu G."/>
            <person name="Yang C."/>
            <person name="Chen J."/>
            <person name="Shan C."/>
            <person name="Zhang L."/>
            <person name="Zhou Y."/>
            <person name="Wang L."/>
            <person name="Guo W."/>
            <person name="Bai Y."/>
            <person name="Ruan J."/>
            <person name="Shangguan X."/>
            <person name="Mao Y."/>
            <person name="Jiang J."/>
            <person name="Zhu Y."/>
            <person name="Lei J."/>
            <person name="Kang H."/>
            <person name="Chen S."/>
            <person name="He X."/>
            <person name="Wang R."/>
            <person name="Wang Y."/>
            <person name="Chen J."/>
            <person name="Wang L."/>
            <person name="Yu S."/>
            <person name="Wang B."/>
            <person name="Wei J."/>
            <person name="Song S."/>
            <person name="Lu X."/>
            <person name="Gao Z."/>
            <person name="Gu W."/>
            <person name="Deng X."/>
            <person name="Ma D."/>
            <person name="Wang S."/>
            <person name="Liang W."/>
            <person name="Fang L."/>
            <person name="Cai C."/>
            <person name="Zhu X."/>
            <person name="Zhou B."/>
            <person name="Zhang Y."/>
            <person name="Chen Z."/>
            <person name="Xu S."/>
            <person name="Zhu R."/>
            <person name="Wang S."/>
            <person name="Zhang T."/>
            <person name="Zhao G."/>
        </authorList>
    </citation>
    <scope>NUCLEOTIDE SEQUENCE [LARGE SCALE GENOMIC DNA]</scope>
    <source>
        <strain evidence="4">cv. Xinhai21</strain>
        <tissue evidence="3">Leaf</tissue>
    </source>
</reference>
<dbReference type="InterPro" id="IPR018392">
    <property type="entry name" value="LysM"/>
</dbReference>
<keyword evidence="1" id="KW-0472">Membrane</keyword>
<dbReference type="OrthoDB" id="2107166at2759"/>
<evidence type="ECO:0000256" key="1">
    <source>
        <dbReference type="SAM" id="Phobius"/>
    </source>
</evidence>
<dbReference type="AlphaFoldDB" id="A0A2P5WAZ2"/>
<dbReference type="Gene3D" id="3.10.350.10">
    <property type="entry name" value="LysM domain"/>
    <property type="match status" value="1"/>
</dbReference>